<dbReference type="Proteomes" id="UP000231358">
    <property type="component" value="Unassembled WGS sequence"/>
</dbReference>
<evidence type="ECO:0000313" key="3">
    <source>
        <dbReference type="Proteomes" id="UP000231358"/>
    </source>
</evidence>
<reference evidence="2 3" key="1">
    <citation type="submission" date="2017-05" db="EMBL/GenBank/DDBJ databases">
        <title>Genome sequence for an aflatoxigenic pathogen of Argentinian peanut, Aspergillus arachidicola.</title>
        <authorList>
            <person name="Moore G."/>
            <person name="Beltz S.B."/>
            <person name="Mack B.M."/>
        </authorList>
    </citation>
    <scope>NUCLEOTIDE SEQUENCE [LARGE SCALE GENOMIC DNA]</scope>
    <source>
        <strain evidence="2 3">CBS 117610</strain>
    </source>
</reference>
<name>A0A2G7FFQ6_9EURO</name>
<sequence>MFCEQPAEEELFGRPNAHDASPVLSTITSTPRASKPASLQDIVTYDAGSLFVKGERIFMLAGEYAPFRHPVPSVWLDASEKVKALGFNAISFYVAWFLVEGKHGAFPWKVSLTSKSCLRQQLRQGHI</sequence>
<protein>
    <recommendedName>
        <fullName evidence="1">Glycoside hydrolase 35 catalytic domain-containing protein</fullName>
    </recommendedName>
</protein>
<dbReference type="AlphaFoldDB" id="A0A2G7FFQ6"/>
<comment type="caution">
    <text evidence="2">The sequence shown here is derived from an EMBL/GenBank/DDBJ whole genome shotgun (WGS) entry which is preliminary data.</text>
</comment>
<keyword evidence="3" id="KW-1185">Reference proteome</keyword>
<dbReference type="Gene3D" id="3.20.20.80">
    <property type="entry name" value="Glycosidases"/>
    <property type="match status" value="1"/>
</dbReference>
<evidence type="ECO:0000259" key="1">
    <source>
        <dbReference type="Pfam" id="PF01301"/>
    </source>
</evidence>
<dbReference type="EMBL" id="NEXV01000686">
    <property type="protein sequence ID" value="PIG79393.1"/>
    <property type="molecule type" value="Genomic_DNA"/>
</dbReference>
<dbReference type="STRING" id="656916.A0A2G7FFQ6"/>
<dbReference type="Pfam" id="PF01301">
    <property type="entry name" value="Glyco_hydro_35"/>
    <property type="match status" value="1"/>
</dbReference>
<gene>
    <name evidence="2" type="ORF">AARAC_007625</name>
</gene>
<accession>A0A2G7FFQ6</accession>
<dbReference type="SUPFAM" id="SSF51445">
    <property type="entry name" value="(Trans)glycosidases"/>
    <property type="match status" value="1"/>
</dbReference>
<organism evidence="2 3">
    <name type="scientific">Aspergillus arachidicola</name>
    <dbReference type="NCBI Taxonomy" id="656916"/>
    <lineage>
        <taxon>Eukaryota</taxon>
        <taxon>Fungi</taxon>
        <taxon>Dikarya</taxon>
        <taxon>Ascomycota</taxon>
        <taxon>Pezizomycotina</taxon>
        <taxon>Eurotiomycetes</taxon>
        <taxon>Eurotiomycetidae</taxon>
        <taxon>Eurotiales</taxon>
        <taxon>Aspergillaceae</taxon>
        <taxon>Aspergillus</taxon>
        <taxon>Aspergillus subgen. Circumdati</taxon>
    </lineage>
</organism>
<evidence type="ECO:0000313" key="2">
    <source>
        <dbReference type="EMBL" id="PIG79393.1"/>
    </source>
</evidence>
<dbReference type="InterPro" id="IPR017853">
    <property type="entry name" value="GH"/>
</dbReference>
<dbReference type="InterPro" id="IPR031330">
    <property type="entry name" value="Gly_Hdrlase_35_cat"/>
</dbReference>
<proteinExistence type="predicted"/>
<feature type="domain" description="Glycoside hydrolase 35 catalytic" evidence="1">
    <location>
        <begin position="49"/>
        <end position="109"/>
    </location>
</feature>